<accession>A0ABY7EML3</accession>
<keyword evidence="3" id="KW-1185">Reference proteome</keyword>
<protein>
    <submittedName>
        <fullName evidence="2">Uncharacterized protein</fullName>
    </submittedName>
</protein>
<dbReference type="Proteomes" id="UP001164746">
    <property type="component" value="Chromosome 7"/>
</dbReference>
<feature type="region of interest" description="Disordered" evidence="1">
    <location>
        <begin position="1"/>
        <end position="80"/>
    </location>
</feature>
<feature type="non-terminal residue" evidence="2">
    <location>
        <position position="103"/>
    </location>
</feature>
<organism evidence="2 3">
    <name type="scientific">Mya arenaria</name>
    <name type="common">Soft-shell clam</name>
    <dbReference type="NCBI Taxonomy" id="6604"/>
    <lineage>
        <taxon>Eukaryota</taxon>
        <taxon>Metazoa</taxon>
        <taxon>Spiralia</taxon>
        <taxon>Lophotrochozoa</taxon>
        <taxon>Mollusca</taxon>
        <taxon>Bivalvia</taxon>
        <taxon>Autobranchia</taxon>
        <taxon>Heteroconchia</taxon>
        <taxon>Euheterodonta</taxon>
        <taxon>Imparidentia</taxon>
        <taxon>Neoheterodontei</taxon>
        <taxon>Myida</taxon>
        <taxon>Myoidea</taxon>
        <taxon>Myidae</taxon>
        <taxon>Mya</taxon>
    </lineage>
</organism>
<gene>
    <name evidence="2" type="ORF">MAR_036146</name>
</gene>
<evidence type="ECO:0000313" key="2">
    <source>
        <dbReference type="EMBL" id="WAR11070.1"/>
    </source>
</evidence>
<proteinExistence type="predicted"/>
<sequence>MPGTEFMSPPLVKSGQRKMEPRKKHGYVEPTEGPNTKPGYIKHVRRTTTMERLTGSRKEAREEEEHVLRKRKQTQVVKQTENTRLHDFRRKQYAAMRIQKAWR</sequence>
<evidence type="ECO:0000256" key="1">
    <source>
        <dbReference type="SAM" id="MobiDB-lite"/>
    </source>
</evidence>
<dbReference type="EMBL" id="CP111018">
    <property type="protein sequence ID" value="WAR11070.1"/>
    <property type="molecule type" value="Genomic_DNA"/>
</dbReference>
<feature type="compositionally biased region" description="Basic and acidic residues" evidence="1">
    <location>
        <begin position="54"/>
        <end position="67"/>
    </location>
</feature>
<evidence type="ECO:0000313" key="3">
    <source>
        <dbReference type="Proteomes" id="UP001164746"/>
    </source>
</evidence>
<reference evidence="2" key="1">
    <citation type="submission" date="2022-11" db="EMBL/GenBank/DDBJ databases">
        <title>Centuries of genome instability and evolution in soft-shell clam transmissible cancer (bioRxiv).</title>
        <authorList>
            <person name="Hart S.F.M."/>
            <person name="Yonemitsu M.A."/>
            <person name="Giersch R.M."/>
            <person name="Beal B.F."/>
            <person name="Arriagada G."/>
            <person name="Davis B.W."/>
            <person name="Ostrander E.A."/>
            <person name="Goff S.P."/>
            <person name="Metzger M.J."/>
        </authorList>
    </citation>
    <scope>NUCLEOTIDE SEQUENCE</scope>
    <source>
        <strain evidence="2">MELC-2E11</strain>
        <tissue evidence="2">Siphon/mantle</tissue>
    </source>
</reference>
<name>A0ABY7EML3_MYAAR</name>